<sequence length="217" mass="25432">MEEIRGAERGSYIWGRSVHNIRIERLWVDITSGFGSKWKDFFQGLEAHDDLDANMDSHIWLLHHLYLSDINEDASQWASTWNYHILQRRGEPHRSPQEMFLQGMVEHGQRAVVVAVDEDIGDIAEYGVDWNDINNHNVRNHHDTFNPQDDHLSNPFVSNQPDRLSHVDIPNARCPLSPEQVEVFDTHLQTSPYRGQPDMESRRLLWIEALDMVTRMW</sequence>
<name>A0ACB8AXN4_9AGAM</name>
<dbReference type="Proteomes" id="UP000790709">
    <property type="component" value="Unassembled WGS sequence"/>
</dbReference>
<accession>A0ACB8AXN4</accession>
<proteinExistence type="predicted"/>
<comment type="caution">
    <text evidence="1">The sequence shown here is derived from an EMBL/GenBank/DDBJ whole genome shotgun (WGS) entry which is preliminary data.</text>
</comment>
<organism evidence="1 2">
    <name type="scientific">Leucogyrophana mollusca</name>
    <dbReference type="NCBI Taxonomy" id="85980"/>
    <lineage>
        <taxon>Eukaryota</taxon>
        <taxon>Fungi</taxon>
        <taxon>Dikarya</taxon>
        <taxon>Basidiomycota</taxon>
        <taxon>Agaricomycotina</taxon>
        <taxon>Agaricomycetes</taxon>
        <taxon>Agaricomycetidae</taxon>
        <taxon>Boletales</taxon>
        <taxon>Boletales incertae sedis</taxon>
        <taxon>Leucogyrophana</taxon>
    </lineage>
</organism>
<gene>
    <name evidence="1" type="ORF">BV22DRAFT_1076617</name>
</gene>
<protein>
    <submittedName>
        <fullName evidence="1">Uncharacterized protein</fullName>
    </submittedName>
</protein>
<dbReference type="EMBL" id="MU266934">
    <property type="protein sequence ID" value="KAH7917798.1"/>
    <property type="molecule type" value="Genomic_DNA"/>
</dbReference>
<evidence type="ECO:0000313" key="1">
    <source>
        <dbReference type="EMBL" id="KAH7917798.1"/>
    </source>
</evidence>
<evidence type="ECO:0000313" key="2">
    <source>
        <dbReference type="Proteomes" id="UP000790709"/>
    </source>
</evidence>
<reference evidence="1" key="1">
    <citation type="journal article" date="2021" name="New Phytol.">
        <title>Evolutionary innovations through gain and loss of genes in the ectomycorrhizal Boletales.</title>
        <authorList>
            <person name="Wu G."/>
            <person name="Miyauchi S."/>
            <person name="Morin E."/>
            <person name="Kuo A."/>
            <person name="Drula E."/>
            <person name="Varga T."/>
            <person name="Kohler A."/>
            <person name="Feng B."/>
            <person name="Cao Y."/>
            <person name="Lipzen A."/>
            <person name="Daum C."/>
            <person name="Hundley H."/>
            <person name="Pangilinan J."/>
            <person name="Johnson J."/>
            <person name="Barry K."/>
            <person name="LaButti K."/>
            <person name="Ng V."/>
            <person name="Ahrendt S."/>
            <person name="Min B."/>
            <person name="Choi I.G."/>
            <person name="Park H."/>
            <person name="Plett J.M."/>
            <person name="Magnuson J."/>
            <person name="Spatafora J.W."/>
            <person name="Nagy L.G."/>
            <person name="Henrissat B."/>
            <person name="Grigoriev I.V."/>
            <person name="Yang Z.L."/>
            <person name="Xu J."/>
            <person name="Martin F.M."/>
        </authorList>
    </citation>
    <scope>NUCLEOTIDE SEQUENCE</scope>
    <source>
        <strain evidence="1">KUC20120723A-06</strain>
    </source>
</reference>
<keyword evidence="2" id="KW-1185">Reference proteome</keyword>